<feature type="region of interest" description="Disordered" evidence="9">
    <location>
        <begin position="1076"/>
        <end position="1100"/>
    </location>
</feature>
<keyword evidence="6 7" id="KW-0472">Membrane</keyword>
<proteinExistence type="inferred from homology"/>
<feature type="compositionally biased region" description="Basic and acidic residues" evidence="9">
    <location>
        <begin position="1677"/>
        <end position="1686"/>
    </location>
</feature>
<evidence type="ECO:0000256" key="1">
    <source>
        <dbReference type="ARBA" id="ARBA00010877"/>
    </source>
</evidence>
<dbReference type="InterPro" id="IPR038769">
    <property type="entry name" value="MTC4"/>
</dbReference>
<feature type="compositionally biased region" description="Basic and acidic residues" evidence="9">
    <location>
        <begin position="768"/>
        <end position="781"/>
    </location>
</feature>
<keyword evidence="8" id="KW-0175">Coiled coil</keyword>
<evidence type="ECO:0000256" key="5">
    <source>
        <dbReference type="ARBA" id="ARBA00023128"/>
    </source>
</evidence>
<feature type="region of interest" description="Disordered" evidence="9">
    <location>
        <begin position="1147"/>
        <end position="1193"/>
    </location>
</feature>
<feature type="region of interest" description="Disordered" evidence="9">
    <location>
        <begin position="1007"/>
        <end position="1039"/>
    </location>
</feature>
<feature type="compositionally biased region" description="Basic and acidic residues" evidence="9">
    <location>
        <begin position="1658"/>
        <end position="1668"/>
    </location>
</feature>
<keyword evidence="3 7" id="KW-0999">Mitochondrion inner membrane</keyword>
<comment type="subunit">
    <text evidence="7">Component of the mitochondrial contact site and cristae organizing system (MICOS) complex.</text>
</comment>
<evidence type="ECO:0000256" key="9">
    <source>
        <dbReference type="SAM" id="MobiDB-lite"/>
    </source>
</evidence>
<reference evidence="10 11" key="1">
    <citation type="submission" date="2015-04" db="EMBL/GenBank/DDBJ databases">
        <authorList>
            <person name="Heijne W.H."/>
            <person name="Fedorova N.D."/>
            <person name="Nierman W.C."/>
            <person name="Vollebregt A.W."/>
            <person name="Zhao Z."/>
            <person name="Wu L."/>
            <person name="Kumar M."/>
            <person name="Stam H."/>
            <person name="van den Berg M.A."/>
            <person name="Pel H.J."/>
        </authorList>
    </citation>
    <scope>NUCLEOTIDE SEQUENCE [LARGE SCALE GENOMIC DNA]</scope>
    <source>
        <strain evidence="10 11">CBS 393.64</strain>
    </source>
</reference>
<evidence type="ECO:0000256" key="2">
    <source>
        <dbReference type="ARBA" id="ARBA00022692"/>
    </source>
</evidence>
<feature type="compositionally biased region" description="Low complexity" evidence="9">
    <location>
        <begin position="751"/>
        <end position="760"/>
    </location>
</feature>
<evidence type="ECO:0000256" key="3">
    <source>
        <dbReference type="ARBA" id="ARBA00022792"/>
    </source>
</evidence>
<feature type="region of interest" description="Disordered" evidence="9">
    <location>
        <begin position="840"/>
        <end position="925"/>
    </location>
</feature>
<feature type="coiled-coil region" evidence="8">
    <location>
        <begin position="373"/>
        <end position="490"/>
    </location>
</feature>
<gene>
    <name evidence="10" type="ORF">T310_3343</name>
</gene>
<dbReference type="PANTHER" id="PTHR38426">
    <property type="entry name" value="MAINTENANCE OF TELOMERE CAPPING PROTEIN 4"/>
    <property type="match status" value="1"/>
</dbReference>
<comment type="subcellular location">
    <subcellularLocation>
        <location evidence="7">Mitochondrion inner membrane</location>
        <topology evidence="7">Single-pass membrane protein</topology>
    </subcellularLocation>
</comment>
<feature type="region of interest" description="Disordered" evidence="9">
    <location>
        <begin position="1578"/>
        <end position="1620"/>
    </location>
</feature>
<dbReference type="InterPro" id="IPR019133">
    <property type="entry name" value="MIC60"/>
</dbReference>
<feature type="region of interest" description="Disordered" evidence="9">
    <location>
        <begin position="1658"/>
        <end position="1713"/>
    </location>
</feature>
<dbReference type="RefSeq" id="XP_013329218.1">
    <property type="nucleotide sequence ID" value="XM_013473764.1"/>
</dbReference>
<evidence type="ECO:0000256" key="6">
    <source>
        <dbReference type="ARBA" id="ARBA00023136"/>
    </source>
</evidence>
<sequence>MGLFGPTPGIISRFIEPSQDDDRVPARLLAQCVAVNSGGSVVRYPQSGGIGTVGPDRKKESITKSRPASSLEQPPFSYHPRPPNTRTQREGSPPCCATQLCPASSGSRPRFGSGQRRNCWPDLPRAVASSARYFADSSNTPPTSPTPASPASQSTIPPENVGQLLLSLQPHGKPVVFRRFLLYLFLTSGLAYGAGIYLALKFDNFHDFFTEYVPFGEESVLYFEERDFYRRFPNARRHPNRLPPVQKEEANKVTIPGKSGLSWKVAENETTPTDISHKGPHNSAVQKQEARQAESEAKNQAVKESAKKSEPPKRHTQKEQPKEEPRKPAVSTIELIKVKEGDEPVVQELVKVFNDVITVISADGAADKYSAPLAKAKSEIESIGEKIAAIRTDAQKQAEEEIKRAHATFDEAARELYRRIDEARAEEAAQYREEFEAERERLSLAYQEKIKTELQKAQELAEQRLKNELVEQAIELNRKFLNDVKELVEREREGRLSKLNELSANVNQLEQLATGWSDVIDTNLKTQQLQVAIDAVRSVLDNADTPRPFVRELVAVKELAGDDPVVAAAIASINPTAYQRGIPSTSQIIDRFRRVAAEVRKASLLPEDAGIASHAASLVLSKVMFKKDGLAGGDDVESVLTRTENLLEEGNLDAAAREMNTLKGWAKILSKDWLADVRRVLEVRQALEVGLGSAANPLFGVYTVKLDASPIPTSARRCSVVGDNGLHGAAAARATQDRIRLIHCVSHNLASSSDSHQSTSAVHNGHRGRADGNPESQRDVQMDDNNVVGGELEGSTLGSSSRDEEKRSHRPRRTHSSGGFLLDSAFGPSARLLGSIHRPHLSLSSSSGKRRAAETEITVPKKRSSHRSTWHQQKPSLGSSPLATTVTNATPADGTAQHASESAGSESANTTPRAASALSNSPRVGLDTDPVQIVNLALNLSESRRRNYAGRVPSSPLPGGRRTVSSSQAHFMPVDNHVQRSAASVGQASSQAHRHSSYTAVENRFQRSFPRSASSPSSQEPVTERLAPPGVLPGTSDRDWQVSYDFSDSTLARAEKARQHFELFWEYLRLLSHLPPLRPSSQDSASSTDDPSPGREYNPLQCIRNRKVRYREKYHINVESEGWHDVAKVHEWVNTIEGLHGESRDPDLCLRLPPFQSPPEERKGEDEKADEMAVSPSSSARRSNVTGSAKPQRPRFDWMITPAELLADAAWLEDGLNKAKIVDKDGNKLYPDPTKLKRVGGDAPAPNLSAVDVTTSKQEKPTSTEEIGSPAVLPTFEHTRHERSSDRGHHRHKLRSALHIPRSPSSSDRAKDHKWTAAARRSSSSSSDSTSDDEMSRGRSRQANWEKRLNSKLEAAIHARKISSLAKSRSASPKKDAIHPEDNIQSAHRSFSHRASMEMRDDSGKREVETSKVPVSSAASIIEKDDTRMSLDLDSTAPNSPSHGPLFPSITANLSPPSSRSPSPRRKPFPRVIGSLHERSKSKRNNQLDQGIVVDESFPEADLQHTTHRDGDRTKILGPSPLPEQPDEPSVGDLRRSDTTKGQKSSAQQESKLRGLFKGGRIAEIVGSEVSRVGDFILRKDGGGHSRRSSYASSFVSDYRESDDEKTDGETKAGKRTPLRRSATLFNNELEIISRRETDKELPKSFISNLPTFAPSFRYDDRGDHSRSPEFGSPQDLRVRSPRNSDRVGSVQFSVTNQTDESPSSLELLDSSTSYGDRRPSYGFGSALKALLEQNRAKKVEIPGSIGKDRPPVTGLANIDASSSSAPRNKRPVLSDATRTWSISGRSMTTLSDPNLTEKREIERFRALLLSSGIKAREICRRAETTADPPSKFLIQSMADLHTAVPQVPRLEEFDCAARNLVQRFENTKASLHQSMQRFSKSDFAPLQSELERLETLVDQSLTPRVRAAALDAEALSTQLNTTSTLEVKQLSDALDKGIRKRNRRLRWVRRVGFVLLEWTVVGVMWWLWLVVMIFKVIRGIGKGVISTIRWVLWL</sequence>
<feature type="compositionally biased region" description="Polar residues" evidence="9">
    <location>
        <begin position="1175"/>
        <end position="1189"/>
    </location>
</feature>
<evidence type="ECO:0000256" key="4">
    <source>
        <dbReference type="ARBA" id="ARBA00022989"/>
    </source>
</evidence>
<feature type="region of interest" description="Disordered" evidence="9">
    <location>
        <begin position="1225"/>
        <end position="1347"/>
    </location>
</feature>
<feature type="compositionally biased region" description="Low complexity" evidence="9">
    <location>
        <begin position="1007"/>
        <end position="1019"/>
    </location>
</feature>
<dbReference type="Pfam" id="PF09731">
    <property type="entry name" value="Mitofilin"/>
    <property type="match status" value="2"/>
</dbReference>
<feature type="region of interest" description="Disordered" evidence="9">
    <location>
        <begin position="1362"/>
        <end position="1553"/>
    </location>
</feature>
<dbReference type="Proteomes" id="UP000053958">
    <property type="component" value="Unassembled WGS sequence"/>
</dbReference>
<name>A0A0F4YXN4_RASE3</name>
<feature type="compositionally biased region" description="Basic and acidic residues" evidence="9">
    <location>
        <begin position="1277"/>
        <end position="1287"/>
    </location>
</feature>
<feature type="region of interest" description="Disordered" evidence="9">
    <location>
        <begin position="234"/>
        <end position="253"/>
    </location>
</feature>
<dbReference type="PANTHER" id="PTHR38426:SF1">
    <property type="entry name" value="MAINTENANCE OF TELOMERE CAPPING PROTEIN 4"/>
    <property type="match status" value="1"/>
</dbReference>
<dbReference type="STRING" id="1408163.A0A0F4YXN4"/>
<keyword evidence="5 7" id="KW-0496">Mitochondrion</keyword>
<evidence type="ECO:0000256" key="8">
    <source>
        <dbReference type="SAM" id="Coils"/>
    </source>
</evidence>
<feature type="compositionally biased region" description="Low complexity" evidence="9">
    <location>
        <begin position="1316"/>
        <end position="1329"/>
    </location>
</feature>
<feature type="region of interest" description="Disordered" evidence="9">
    <location>
        <begin position="43"/>
        <end position="96"/>
    </location>
</feature>
<feature type="compositionally biased region" description="Basic and acidic residues" evidence="9">
    <location>
        <begin position="288"/>
        <end position="297"/>
    </location>
</feature>
<feature type="transmembrane region" description="Helical" evidence="7">
    <location>
        <begin position="1952"/>
        <end position="1975"/>
    </location>
</feature>
<feature type="compositionally biased region" description="Low complexity" evidence="9">
    <location>
        <begin position="1699"/>
        <end position="1713"/>
    </location>
</feature>
<feature type="region of interest" description="Disordered" evidence="9">
    <location>
        <begin position="750"/>
        <end position="823"/>
    </location>
</feature>
<feature type="compositionally biased region" description="Low complexity" evidence="9">
    <location>
        <begin position="789"/>
        <end position="800"/>
    </location>
</feature>
<keyword evidence="4 7" id="KW-1133">Transmembrane helix</keyword>
<feature type="compositionally biased region" description="Polar residues" evidence="9">
    <location>
        <begin position="897"/>
        <end position="922"/>
    </location>
</feature>
<feature type="compositionally biased region" description="Polar residues" evidence="9">
    <location>
        <begin position="870"/>
        <end position="890"/>
    </location>
</feature>
<feature type="compositionally biased region" description="Basic and acidic residues" evidence="9">
    <location>
        <begin position="1502"/>
        <end position="1515"/>
    </location>
</feature>
<organism evidence="10 11">
    <name type="scientific">Rasamsonia emersonii (strain ATCC 16479 / CBS 393.64 / IMI 116815)</name>
    <dbReference type="NCBI Taxonomy" id="1408163"/>
    <lineage>
        <taxon>Eukaryota</taxon>
        <taxon>Fungi</taxon>
        <taxon>Dikarya</taxon>
        <taxon>Ascomycota</taxon>
        <taxon>Pezizomycotina</taxon>
        <taxon>Eurotiomycetes</taxon>
        <taxon>Eurotiomycetidae</taxon>
        <taxon>Eurotiales</taxon>
        <taxon>Trichocomaceae</taxon>
        <taxon>Rasamsonia</taxon>
    </lineage>
</organism>
<accession>A0A0F4YXN4</accession>
<feature type="compositionally biased region" description="Basic and acidic residues" evidence="9">
    <location>
        <begin position="304"/>
        <end position="327"/>
    </location>
</feature>
<keyword evidence="11" id="KW-1185">Reference proteome</keyword>
<feature type="region of interest" description="Disordered" evidence="9">
    <location>
        <begin position="135"/>
        <end position="157"/>
    </location>
</feature>
<protein>
    <recommendedName>
        <fullName evidence="7">MICOS complex subunit MIC60</fullName>
    </recommendedName>
    <alternativeName>
        <fullName evidence="7">Mitofilin</fullName>
    </alternativeName>
</protein>
<dbReference type="GeneID" id="25315693"/>
<comment type="similarity">
    <text evidence="1 7">Belongs to the MICOS complex subunit Mic60 family.</text>
</comment>
<evidence type="ECO:0000313" key="10">
    <source>
        <dbReference type="EMBL" id="KKA22606.1"/>
    </source>
</evidence>
<comment type="caution">
    <text evidence="10">The sequence shown here is derived from an EMBL/GenBank/DDBJ whole genome shotgun (WGS) entry which is preliminary data.</text>
</comment>
<dbReference type="EMBL" id="LASV01000134">
    <property type="protein sequence ID" value="KKA22606.1"/>
    <property type="molecule type" value="Genomic_DNA"/>
</dbReference>
<feature type="compositionally biased region" description="Basic and acidic residues" evidence="9">
    <location>
        <begin position="1422"/>
        <end position="1431"/>
    </location>
</feature>
<dbReference type="GO" id="GO:0005743">
    <property type="term" value="C:mitochondrial inner membrane"/>
    <property type="evidence" value="ECO:0007669"/>
    <property type="project" value="UniProtKB-SubCell"/>
</dbReference>
<feature type="region of interest" description="Disordered" evidence="9">
    <location>
        <begin position="270"/>
        <end position="328"/>
    </location>
</feature>
<dbReference type="OrthoDB" id="10261039at2759"/>
<evidence type="ECO:0000313" key="11">
    <source>
        <dbReference type="Proteomes" id="UP000053958"/>
    </source>
</evidence>
<evidence type="ECO:0000256" key="7">
    <source>
        <dbReference type="RuleBase" id="RU363000"/>
    </source>
</evidence>
<feature type="compositionally biased region" description="Basic and acidic residues" evidence="9">
    <location>
        <begin position="1373"/>
        <end position="1382"/>
    </location>
</feature>
<comment type="function">
    <text evidence="7">Component of the MICOS complex, a large protein complex of the mitochondrial inner membrane that plays crucial roles in the maintenance of crista junctions, inner membrane architecture, and formation of contact sites to the outer membrane.</text>
</comment>
<keyword evidence="2 7" id="KW-0812">Transmembrane</keyword>
<feature type="compositionally biased region" description="Basic and acidic residues" evidence="9">
    <location>
        <begin position="1395"/>
        <end position="1410"/>
    </location>
</feature>
<feature type="compositionally biased region" description="Basic residues" evidence="9">
    <location>
        <begin position="860"/>
        <end position="869"/>
    </location>
</feature>